<keyword evidence="1" id="KW-1133">Transmembrane helix</keyword>
<dbReference type="EMBL" id="CZAU01000002">
    <property type="protein sequence ID" value="CUP01197.1"/>
    <property type="molecule type" value="Genomic_DNA"/>
</dbReference>
<keyword evidence="1" id="KW-0472">Membrane</keyword>
<organism evidence="2 3">
    <name type="scientific">Anaerostipes hadrus</name>
    <dbReference type="NCBI Taxonomy" id="649756"/>
    <lineage>
        <taxon>Bacteria</taxon>
        <taxon>Bacillati</taxon>
        <taxon>Bacillota</taxon>
        <taxon>Clostridia</taxon>
        <taxon>Lachnospirales</taxon>
        <taxon>Lachnospiraceae</taxon>
        <taxon>Anaerostipes</taxon>
    </lineage>
</organism>
<dbReference type="AlphaFoldDB" id="A0A174JTS5"/>
<dbReference type="Proteomes" id="UP000095564">
    <property type="component" value="Unassembled WGS sequence"/>
</dbReference>
<feature type="transmembrane region" description="Helical" evidence="1">
    <location>
        <begin position="318"/>
        <end position="340"/>
    </location>
</feature>
<evidence type="ECO:0000256" key="1">
    <source>
        <dbReference type="SAM" id="Phobius"/>
    </source>
</evidence>
<feature type="transmembrane region" description="Helical" evidence="1">
    <location>
        <begin position="163"/>
        <end position="188"/>
    </location>
</feature>
<evidence type="ECO:0000313" key="2">
    <source>
        <dbReference type="EMBL" id="CUP01197.1"/>
    </source>
</evidence>
<reference evidence="2 3" key="1">
    <citation type="submission" date="2015-09" db="EMBL/GenBank/DDBJ databases">
        <authorList>
            <consortium name="Pathogen Informatics"/>
        </authorList>
    </citation>
    <scope>NUCLEOTIDE SEQUENCE [LARGE SCALE GENOMIC DNA]</scope>
    <source>
        <strain evidence="2 3">2789STDY5834908</strain>
    </source>
</reference>
<gene>
    <name evidence="2" type="ORF">ERS852520_00414</name>
</gene>
<sequence length="562" mass="64887">MLMQEIYKLFTKQKIWIFIMILLAVRMVSVCITGYDSHYMIDENEKYYNEYLKKYEGKITDAKQKEIEKEYKKINSSSNELLASEQKNKAFQVIYDQFTYEKEKGSGYILETRGWQSILEHDSLDFSLIICIIIVMTALWGNEYETQMDMMLRSCKKGKYQTPFAKVVLGGILSVVLSAIFQLIQMIYLAGSVGFSHGNYSIQSLKFFQNSSYHITLRSAVVTIFIMRLIGAVLLSFMIMLINIWIKRKTISMIISIAAIVLTSIIFRSGSMIYELPLPLGPLKAAGYLWASQFDGQYVGSKLVKVCTFKEISHGSFIAVNAMCLGEIIILGVLCVIFFSKWRIKKIHIYKKMMGIITLCFIASTLFATGCSKSTNHREVRVSISKEDTQEKEIWNEKTIEIDEDNNNIIYTDESGKKENLIRDVFPSKLTIQKIFIYGNECYYLSENDESNGICVRKINLKNFDNTLVYDSTDENIENYFGMIQKQKQYEEYFNDAEDTKWFFVADGYIYWKKKYYIAQVDIKSGKKKIIAEGVSDDKIIYTKGILRYVDADGNTKISGCR</sequence>
<name>A0A174JTS5_ANAHA</name>
<protein>
    <submittedName>
        <fullName evidence="2">ABC-2 family transporter protein</fullName>
    </submittedName>
</protein>
<proteinExistence type="predicted"/>
<evidence type="ECO:0000313" key="3">
    <source>
        <dbReference type="Proteomes" id="UP000095564"/>
    </source>
</evidence>
<feature type="transmembrane region" description="Helical" evidence="1">
    <location>
        <begin position="220"/>
        <end position="246"/>
    </location>
</feature>
<feature type="transmembrane region" description="Helical" evidence="1">
    <location>
        <begin position="253"/>
        <end position="274"/>
    </location>
</feature>
<accession>A0A174JTS5</accession>
<keyword evidence="1" id="KW-0812">Transmembrane</keyword>
<feature type="transmembrane region" description="Helical" evidence="1">
    <location>
        <begin position="352"/>
        <end position="370"/>
    </location>
</feature>
<feature type="transmembrane region" description="Helical" evidence="1">
    <location>
        <begin position="15"/>
        <end position="35"/>
    </location>
</feature>
<feature type="transmembrane region" description="Helical" evidence="1">
    <location>
        <begin position="124"/>
        <end position="142"/>
    </location>
</feature>